<dbReference type="Gene3D" id="1.25.40.10">
    <property type="entry name" value="Tetratricopeptide repeat domain"/>
    <property type="match status" value="1"/>
</dbReference>
<dbReference type="OrthoDB" id="634996at2"/>
<evidence type="ECO:0000313" key="4">
    <source>
        <dbReference type="EMBL" id="PUZ25756.1"/>
    </source>
</evidence>
<evidence type="ECO:0000256" key="1">
    <source>
        <dbReference type="ARBA" id="ARBA00023284"/>
    </source>
</evidence>
<evidence type="ECO:0000256" key="2">
    <source>
        <dbReference type="SAM" id="SignalP"/>
    </source>
</evidence>
<dbReference type="PROSITE" id="PS51352">
    <property type="entry name" value="THIOREDOXIN_2"/>
    <property type="match status" value="1"/>
</dbReference>
<dbReference type="GO" id="GO:0006950">
    <property type="term" value="P:response to stress"/>
    <property type="evidence" value="ECO:0007669"/>
    <property type="project" value="UniProtKB-ARBA"/>
</dbReference>
<feature type="chain" id="PRO_5015414830" description="Thioredoxin domain-containing protein" evidence="2">
    <location>
        <begin position="23"/>
        <end position="489"/>
    </location>
</feature>
<dbReference type="PROSITE" id="PS00194">
    <property type="entry name" value="THIOREDOXIN_1"/>
    <property type="match status" value="1"/>
</dbReference>
<dbReference type="Pfam" id="PF00578">
    <property type="entry name" value="AhpC-TSA"/>
    <property type="match status" value="1"/>
</dbReference>
<dbReference type="SUPFAM" id="SSF48452">
    <property type="entry name" value="TPR-like"/>
    <property type="match status" value="1"/>
</dbReference>
<dbReference type="InterPro" id="IPR017937">
    <property type="entry name" value="Thioredoxin_CS"/>
</dbReference>
<dbReference type="EMBL" id="QCYK01000002">
    <property type="protein sequence ID" value="PUZ25756.1"/>
    <property type="molecule type" value="Genomic_DNA"/>
</dbReference>
<protein>
    <recommendedName>
        <fullName evidence="3">Thioredoxin domain-containing protein</fullName>
    </recommendedName>
</protein>
<sequence length="489" mass="53982">MKKRFYLLVCSGLLAVAAPALAQQGPQPDPVTAGYNKLLAGDSAAHLELEGKLYALLQSKAEKDWLTAANYFYRLKKAKTVDSIQAAVAKRFPEGVYVRNTAVQQVYDEKDPVKKEALKDAWMARFPPARYDNNDHIVYDYARNAVGMAYLDAGNVAKGIAYADSIASPFWKGQGWVGTAERLMKLGNYAAAKPLLKKAIEDAWSFRTTRKAEMGASFAAIGYPGYLADYVNCLYHDKEYDSALVYIQRALEAENPPRPQVQEMYARVLMEKGDYPKAMGFLSDIAAKGKLDSLSKAELATVYAKVRGGSGFDAYLDSLKAGLNDRVREEMAKTIINEAAPGFTLKDLNGKTVTLASLKGKTVVLDFWATWCGPCKASFPAMQKAQEKYKNDPNVKFLFVHTWEKSAKATAEARKFITDHHYPFQVLMDLKDADTGENKVVSSYKVNGIPTKFIIDKNGNIRFRFTGFSGGEDAAVAEVSAMISLAQSN</sequence>
<dbReference type="InterPro" id="IPR036249">
    <property type="entry name" value="Thioredoxin-like_sf"/>
</dbReference>
<dbReference type="PANTHER" id="PTHR42852">
    <property type="entry name" value="THIOL:DISULFIDE INTERCHANGE PROTEIN DSBE"/>
    <property type="match status" value="1"/>
</dbReference>
<comment type="caution">
    <text evidence="4">The sequence shown here is derived from an EMBL/GenBank/DDBJ whole genome shotgun (WGS) entry which is preliminary data.</text>
</comment>
<dbReference type="GO" id="GO:0016491">
    <property type="term" value="F:oxidoreductase activity"/>
    <property type="evidence" value="ECO:0007669"/>
    <property type="project" value="InterPro"/>
</dbReference>
<dbReference type="GO" id="GO:0016209">
    <property type="term" value="F:antioxidant activity"/>
    <property type="evidence" value="ECO:0007669"/>
    <property type="project" value="InterPro"/>
</dbReference>
<reference evidence="4 5" key="1">
    <citation type="submission" date="2018-04" db="EMBL/GenBank/DDBJ databases">
        <title>Chitinophaga fuyangensis sp. nov., isolated from soil in a chemical factory.</title>
        <authorList>
            <person name="Chen K."/>
        </authorList>
    </citation>
    <scope>NUCLEOTIDE SEQUENCE [LARGE SCALE GENOMIC DNA]</scope>
    <source>
        <strain evidence="4 5">LY-1</strain>
    </source>
</reference>
<gene>
    <name evidence="4" type="ORF">DCC81_15945</name>
</gene>
<evidence type="ECO:0000313" key="5">
    <source>
        <dbReference type="Proteomes" id="UP000244450"/>
    </source>
</evidence>
<dbReference type="CDD" id="cd02966">
    <property type="entry name" value="TlpA_like_family"/>
    <property type="match status" value="1"/>
</dbReference>
<evidence type="ECO:0000259" key="3">
    <source>
        <dbReference type="PROSITE" id="PS51352"/>
    </source>
</evidence>
<feature type="domain" description="Thioredoxin" evidence="3">
    <location>
        <begin position="334"/>
        <end position="488"/>
    </location>
</feature>
<keyword evidence="5" id="KW-1185">Reference proteome</keyword>
<dbReference type="PANTHER" id="PTHR42852:SF17">
    <property type="entry name" value="THIOREDOXIN-LIKE PROTEIN HI_1115"/>
    <property type="match status" value="1"/>
</dbReference>
<dbReference type="Gene3D" id="3.40.30.10">
    <property type="entry name" value="Glutaredoxin"/>
    <property type="match status" value="1"/>
</dbReference>
<dbReference type="SUPFAM" id="SSF52833">
    <property type="entry name" value="Thioredoxin-like"/>
    <property type="match status" value="1"/>
</dbReference>
<dbReference type="InterPro" id="IPR050553">
    <property type="entry name" value="Thioredoxin_ResA/DsbE_sf"/>
</dbReference>
<dbReference type="RefSeq" id="WP_108687595.1">
    <property type="nucleotide sequence ID" value="NZ_QCYK01000002.1"/>
</dbReference>
<dbReference type="InterPro" id="IPR000866">
    <property type="entry name" value="AhpC/TSA"/>
</dbReference>
<keyword evidence="1" id="KW-0676">Redox-active center</keyword>
<dbReference type="AlphaFoldDB" id="A0A2T7BHJ5"/>
<proteinExistence type="predicted"/>
<keyword evidence="2" id="KW-0732">Signal</keyword>
<dbReference type="Proteomes" id="UP000244450">
    <property type="component" value="Unassembled WGS sequence"/>
</dbReference>
<organism evidence="4 5">
    <name type="scientific">Chitinophaga parva</name>
    <dbReference type="NCBI Taxonomy" id="2169414"/>
    <lineage>
        <taxon>Bacteria</taxon>
        <taxon>Pseudomonadati</taxon>
        <taxon>Bacteroidota</taxon>
        <taxon>Chitinophagia</taxon>
        <taxon>Chitinophagales</taxon>
        <taxon>Chitinophagaceae</taxon>
        <taxon>Chitinophaga</taxon>
    </lineage>
</organism>
<feature type="signal peptide" evidence="2">
    <location>
        <begin position="1"/>
        <end position="22"/>
    </location>
</feature>
<accession>A0A2T7BHJ5</accession>
<name>A0A2T7BHJ5_9BACT</name>
<dbReference type="InterPro" id="IPR011990">
    <property type="entry name" value="TPR-like_helical_dom_sf"/>
</dbReference>
<dbReference type="InterPro" id="IPR013766">
    <property type="entry name" value="Thioredoxin_domain"/>
</dbReference>